<keyword evidence="4 6" id="KW-0067">ATP-binding</keyword>
<dbReference type="Proteomes" id="UP000307378">
    <property type="component" value="Unassembled WGS sequence"/>
</dbReference>
<dbReference type="InterPro" id="IPR011063">
    <property type="entry name" value="TilS/TtcA_N"/>
</dbReference>
<dbReference type="GO" id="GO:0006400">
    <property type="term" value="P:tRNA modification"/>
    <property type="evidence" value="ECO:0007669"/>
    <property type="project" value="UniProtKB-UniRule"/>
</dbReference>
<evidence type="ECO:0000256" key="5">
    <source>
        <dbReference type="ARBA" id="ARBA00048539"/>
    </source>
</evidence>
<dbReference type="GO" id="GO:0005524">
    <property type="term" value="F:ATP binding"/>
    <property type="evidence" value="ECO:0007669"/>
    <property type="project" value="UniProtKB-UniRule"/>
</dbReference>
<dbReference type="Pfam" id="PF01171">
    <property type="entry name" value="ATP_bind_3"/>
    <property type="match status" value="1"/>
</dbReference>
<name>A0A4S8Q903_9HYPH</name>
<keyword evidence="6" id="KW-0963">Cytoplasm</keyword>
<dbReference type="Gene3D" id="3.40.50.620">
    <property type="entry name" value="HUPs"/>
    <property type="match status" value="1"/>
</dbReference>
<dbReference type="GO" id="GO:0005737">
    <property type="term" value="C:cytoplasm"/>
    <property type="evidence" value="ECO:0007669"/>
    <property type="project" value="UniProtKB-SubCell"/>
</dbReference>
<sequence length="441" mass="46730">MPAPLAAGSSLPDLSPEAAIEAFLHSLRRPTTLLVAISGGSDSTGLLLALQRAIKTQRFPHRHSLTAATVDHDLRPGSAKEAQQVAILCKSLGIPHSIECWTDEKPRHGLSAAARQARYRLLASAADNLGADVIVTGHTLDDQIETVAMRADRSSEGALGLAGMAPATLYAGRLWILRPFLRTRRTAIRTYLTDLGQPWIDDPSNEDPRYERVRIRQAAPAVDPDAIRQAADLRATLSSAAAKWLDAAATCLPGPVVKIDLDNAPPPAPETRDHALASLVAILGGRSHRPATESLARLGSALESGGDFRLTLSGTLALRRGKHLFLLRERRGFLPLSVPAFASATWDGRFVIKNSSAQEVTITAGPAAEIDEHLPGAVRSALSGNAPQVIAAEAFSGSSADAVAITPRLSLFAEFMPGFDRPLADAIGRLIGTEPSPAVPI</sequence>
<dbReference type="CDD" id="cd01992">
    <property type="entry name" value="TilS_N"/>
    <property type="match status" value="1"/>
</dbReference>
<gene>
    <name evidence="6 8" type="primary">tilS</name>
    <name evidence="8" type="ORF">FAA86_02445</name>
</gene>
<dbReference type="InterPro" id="IPR012795">
    <property type="entry name" value="tRNA_Ile_lys_synt_N"/>
</dbReference>
<dbReference type="InterPro" id="IPR012094">
    <property type="entry name" value="tRNA_Ile_lys_synt"/>
</dbReference>
<reference evidence="8 9" key="1">
    <citation type="submission" date="2019-04" db="EMBL/GenBank/DDBJ databases">
        <title>genome sequence of strain W3.</title>
        <authorList>
            <person name="Gao J."/>
            <person name="Sun J."/>
        </authorList>
    </citation>
    <scope>NUCLEOTIDE SEQUENCE [LARGE SCALE GENOMIC DNA]</scope>
    <source>
        <strain evidence="8 9">W3</strain>
    </source>
</reference>
<comment type="similarity">
    <text evidence="6">Belongs to the tRNA(Ile)-lysidine synthase family.</text>
</comment>
<evidence type="ECO:0000256" key="4">
    <source>
        <dbReference type="ARBA" id="ARBA00022840"/>
    </source>
</evidence>
<dbReference type="PANTHER" id="PTHR43033:SF1">
    <property type="entry name" value="TRNA(ILE)-LYSIDINE SYNTHASE-RELATED"/>
    <property type="match status" value="1"/>
</dbReference>
<dbReference type="SUPFAM" id="SSF52402">
    <property type="entry name" value="Adenine nucleotide alpha hydrolases-like"/>
    <property type="match status" value="1"/>
</dbReference>
<evidence type="ECO:0000256" key="3">
    <source>
        <dbReference type="ARBA" id="ARBA00022741"/>
    </source>
</evidence>
<evidence type="ECO:0000256" key="1">
    <source>
        <dbReference type="ARBA" id="ARBA00022598"/>
    </source>
</evidence>
<keyword evidence="3 6" id="KW-0547">Nucleotide-binding</keyword>
<dbReference type="AlphaFoldDB" id="A0A4S8Q903"/>
<evidence type="ECO:0000313" key="9">
    <source>
        <dbReference type="Proteomes" id="UP000307378"/>
    </source>
</evidence>
<proteinExistence type="inferred from homology"/>
<comment type="subcellular location">
    <subcellularLocation>
        <location evidence="6">Cytoplasm</location>
    </subcellularLocation>
</comment>
<dbReference type="EMBL" id="STGU01000001">
    <property type="protein sequence ID" value="THV39242.1"/>
    <property type="molecule type" value="Genomic_DNA"/>
</dbReference>
<accession>A0A4S8Q903</accession>
<keyword evidence="2 6" id="KW-0819">tRNA processing</keyword>
<dbReference type="InterPro" id="IPR014729">
    <property type="entry name" value="Rossmann-like_a/b/a_fold"/>
</dbReference>
<comment type="domain">
    <text evidence="6">The N-terminal region contains the highly conserved SGGXDS motif, predicted to be a P-loop motif involved in ATP binding.</text>
</comment>
<keyword evidence="1 6" id="KW-0436">Ligase</keyword>
<dbReference type="HAMAP" id="MF_01161">
    <property type="entry name" value="tRNA_Ile_lys_synt"/>
    <property type="match status" value="1"/>
</dbReference>
<comment type="function">
    <text evidence="6">Ligates lysine onto the cytidine present at position 34 of the AUA codon-specific tRNA(Ile) that contains the anticodon CAU, in an ATP-dependent manner. Cytidine is converted to lysidine, thus changing the amino acid specificity of the tRNA from methionine to isoleucine.</text>
</comment>
<dbReference type="GO" id="GO:0032267">
    <property type="term" value="F:tRNA(Ile)-lysidine synthase activity"/>
    <property type="evidence" value="ECO:0007669"/>
    <property type="project" value="UniProtKB-EC"/>
</dbReference>
<dbReference type="RefSeq" id="WP_136538190.1">
    <property type="nucleotide sequence ID" value="NZ_STGU01000001.1"/>
</dbReference>
<dbReference type="PANTHER" id="PTHR43033">
    <property type="entry name" value="TRNA(ILE)-LYSIDINE SYNTHASE-RELATED"/>
    <property type="match status" value="1"/>
</dbReference>
<feature type="binding site" evidence="6">
    <location>
        <begin position="38"/>
        <end position="43"/>
    </location>
    <ligand>
        <name>ATP</name>
        <dbReference type="ChEBI" id="CHEBI:30616"/>
    </ligand>
</feature>
<evidence type="ECO:0000256" key="6">
    <source>
        <dbReference type="HAMAP-Rule" id="MF_01161"/>
    </source>
</evidence>
<evidence type="ECO:0000256" key="2">
    <source>
        <dbReference type="ARBA" id="ARBA00022694"/>
    </source>
</evidence>
<comment type="catalytic activity">
    <reaction evidence="5 6">
        <text>cytidine(34) in tRNA(Ile2) + L-lysine + ATP = lysidine(34) in tRNA(Ile2) + AMP + diphosphate + H(+)</text>
        <dbReference type="Rhea" id="RHEA:43744"/>
        <dbReference type="Rhea" id="RHEA-COMP:10625"/>
        <dbReference type="Rhea" id="RHEA-COMP:10670"/>
        <dbReference type="ChEBI" id="CHEBI:15378"/>
        <dbReference type="ChEBI" id="CHEBI:30616"/>
        <dbReference type="ChEBI" id="CHEBI:32551"/>
        <dbReference type="ChEBI" id="CHEBI:33019"/>
        <dbReference type="ChEBI" id="CHEBI:82748"/>
        <dbReference type="ChEBI" id="CHEBI:83665"/>
        <dbReference type="ChEBI" id="CHEBI:456215"/>
        <dbReference type="EC" id="6.3.4.19"/>
    </reaction>
</comment>
<evidence type="ECO:0000259" key="7">
    <source>
        <dbReference type="Pfam" id="PF01171"/>
    </source>
</evidence>
<protein>
    <recommendedName>
        <fullName evidence="6">tRNA(Ile)-lysidine synthase</fullName>
        <ecNumber evidence="6">6.3.4.19</ecNumber>
    </recommendedName>
    <alternativeName>
        <fullName evidence="6">tRNA(Ile)-2-lysyl-cytidine synthase</fullName>
    </alternativeName>
    <alternativeName>
        <fullName evidence="6">tRNA(Ile)-lysidine synthetase</fullName>
    </alternativeName>
</protein>
<comment type="caution">
    <text evidence="8">The sequence shown here is derived from an EMBL/GenBank/DDBJ whole genome shotgun (WGS) entry which is preliminary data.</text>
</comment>
<evidence type="ECO:0000313" key="8">
    <source>
        <dbReference type="EMBL" id="THV39242.1"/>
    </source>
</evidence>
<dbReference type="EC" id="6.3.4.19" evidence="6"/>
<feature type="domain" description="tRNA(Ile)-lysidine/2-thiocytidine synthase N-terminal" evidence="7">
    <location>
        <begin position="33"/>
        <end position="217"/>
    </location>
</feature>
<organism evidence="8 9">
    <name type="scientific">Rhizobium rosettiformans W3</name>
    <dbReference type="NCBI Taxonomy" id="538378"/>
    <lineage>
        <taxon>Bacteria</taxon>
        <taxon>Pseudomonadati</taxon>
        <taxon>Pseudomonadota</taxon>
        <taxon>Alphaproteobacteria</taxon>
        <taxon>Hyphomicrobiales</taxon>
        <taxon>Rhizobiaceae</taxon>
        <taxon>Rhizobium/Agrobacterium group</taxon>
        <taxon>Rhizobium</taxon>
    </lineage>
</organism>
<dbReference type="NCBIfam" id="TIGR02432">
    <property type="entry name" value="lysidine_TilS_N"/>
    <property type="match status" value="1"/>
</dbReference>